<dbReference type="RefSeq" id="WP_001110303.1">
    <property type="nucleotide sequence ID" value="NZ_CP012603.1"/>
</dbReference>
<dbReference type="PATRIC" id="fig|1279460.3.peg.2050"/>
<gene>
    <name evidence="2" type="ORF">G436_2036</name>
</gene>
<proteinExistence type="predicted"/>
<dbReference type="InterPro" id="IPR012433">
    <property type="entry name" value="Imm11"/>
</dbReference>
<sequence length="175" mass="20171">MNYWIWESDRENGQAIIRGGWRGISIEKKAVDIIMDERSQGELTDNLMVMGAPPIFSGRLLRLLQKFGVINIETFPCRIQNTKTGEVHEDYFVLNVIEKIACVDFIKSSVEYVGDSFSKIFAWEYLTLDESRIKDQLLFVLEEMPVQIIVHKQIAEALERSRVTGVRFLPQGESK</sequence>
<protein>
    <recommendedName>
        <fullName evidence="1">Immunity MXAN-0049 protein domain-containing protein</fullName>
    </recommendedName>
</protein>
<evidence type="ECO:0000313" key="3">
    <source>
        <dbReference type="Proteomes" id="UP000056502"/>
    </source>
</evidence>
<dbReference type="AlphaFoldDB" id="A0A0M4N5D0"/>
<reference evidence="2 3" key="1">
    <citation type="journal article" date="2015" name="Genome Announc.">
        <title>Whole-Genome Sequence of Leptospira interrogans Serovar Hardjo Subtype Hardjoprajitno Strain Norma, Isolated from Cattle in a Leptospirosis Outbreak in Brazil.</title>
        <authorList>
            <person name="Cosate M.R."/>
            <person name="Soares S.C."/>
            <person name="Mendes T.A."/>
            <person name="Raittz R.T."/>
            <person name="Moreira E.C."/>
            <person name="Leite R."/>
            <person name="Fernandes G.R."/>
            <person name="Haddad J.P."/>
            <person name="Ortega J.M."/>
        </authorList>
    </citation>
    <scope>NUCLEOTIDE SEQUENCE [LARGE SCALE GENOMIC DNA]</scope>
    <source>
        <strain evidence="2 3">Norma</strain>
    </source>
</reference>
<dbReference type="EMBL" id="CP012603">
    <property type="protein sequence ID" value="ALE39219.1"/>
    <property type="molecule type" value="Genomic_DNA"/>
</dbReference>
<accession>A0A0M4N5D0</accession>
<evidence type="ECO:0000313" key="2">
    <source>
        <dbReference type="EMBL" id="ALE39219.1"/>
    </source>
</evidence>
<feature type="domain" description="Immunity MXAN-0049 protein" evidence="1">
    <location>
        <begin position="19"/>
        <end position="171"/>
    </location>
</feature>
<organism evidence="2">
    <name type="scientific">Leptospira interrogans serovar Hardjo str. Norma</name>
    <dbReference type="NCBI Taxonomy" id="1279460"/>
    <lineage>
        <taxon>Bacteria</taxon>
        <taxon>Pseudomonadati</taxon>
        <taxon>Spirochaetota</taxon>
        <taxon>Spirochaetia</taxon>
        <taxon>Leptospirales</taxon>
        <taxon>Leptospiraceae</taxon>
        <taxon>Leptospira</taxon>
    </lineage>
</organism>
<dbReference type="Pfam" id="PF07791">
    <property type="entry name" value="Imm11"/>
    <property type="match status" value="1"/>
</dbReference>
<dbReference type="Proteomes" id="UP000056502">
    <property type="component" value="Chromosome I"/>
</dbReference>
<evidence type="ECO:0000259" key="1">
    <source>
        <dbReference type="Pfam" id="PF07791"/>
    </source>
</evidence>
<name>A0A0M4N5D0_LEPIR</name>